<protein>
    <recommendedName>
        <fullName evidence="5">Zn(2)-C6 fungal-type domain-containing protein</fullName>
    </recommendedName>
</protein>
<evidence type="ECO:0000256" key="3">
    <source>
        <dbReference type="ARBA" id="ARBA00023163"/>
    </source>
</evidence>
<dbReference type="PANTHER" id="PTHR47840">
    <property type="entry name" value="ZN(II)2CYS6 TRANSCRIPTION FACTOR (EUROFUNG)-RELATED"/>
    <property type="match status" value="1"/>
</dbReference>
<dbReference type="InterPro" id="IPR007219">
    <property type="entry name" value="XnlR_reg_dom"/>
</dbReference>
<dbReference type="OrthoDB" id="6509908at2759"/>
<dbReference type="Gene3D" id="4.10.240.10">
    <property type="entry name" value="Zn(2)-C6 fungal-type DNA-binding domain"/>
    <property type="match status" value="1"/>
</dbReference>
<evidence type="ECO:0000256" key="1">
    <source>
        <dbReference type="ARBA" id="ARBA00022723"/>
    </source>
</evidence>
<dbReference type="InterPro" id="IPR001138">
    <property type="entry name" value="Zn2Cys6_DnaBD"/>
</dbReference>
<reference evidence="6 7" key="1">
    <citation type="journal article" date="2021" name="Nat. Commun.">
        <title>Genetic determinants of endophytism in the Arabidopsis root mycobiome.</title>
        <authorList>
            <person name="Mesny F."/>
            <person name="Miyauchi S."/>
            <person name="Thiergart T."/>
            <person name="Pickel B."/>
            <person name="Atanasova L."/>
            <person name="Karlsson M."/>
            <person name="Huettel B."/>
            <person name="Barry K.W."/>
            <person name="Haridas S."/>
            <person name="Chen C."/>
            <person name="Bauer D."/>
            <person name="Andreopoulos W."/>
            <person name="Pangilinan J."/>
            <person name="LaButti K."/>
            <person name="Riley R."/>
            <person name="Lipzen A."/>
            <person name="Clum A."/>
            <person name="Drula E."/>
            <person name="Henrissat B."/>
            <person name="Kohler A."/>
            <person name="Grigoriev I.V."/>
            <person name="Martin F.M."/>
            <person name="Hacquard S."/>
        </authorList>
    </citation>
    <scope>NUCLEOTIDE SEQUENCE [LARGE SCALE GENOMIC DNA]</scope>
    <source>
        <strain evidence="6 7">MPI-CAGE-CH-0241</strain>
    </source>
</reference>
<dbReference type="PANTHER" id="PTHR47840:SF1">
    <property type="entry name" value="ZN(II)2CYS6 TRANSCRIPTION FACTOR (EUROFUNG)"/>
    <property type="match status" value="1"/>
</dbReference>
<dbReference type="Pfam" id="PF04082">
    <property type="entry name" value="Fungal_trans"/>
    <property type="match status" value="1"/>
</dbReference>
<dbReference type="CDD" id="cd00067">
    <property type="entry name" value="GAL4"/>
    <property type="match status" value="1"/>
</dbReference>
<feature type="domain" description="Zn(2)-C6 fungal-type" evidence="5">
    <location>
        <begin position="16"/>
        <end position="49"/>
    </location>
</feature>
<dbReference type="PROSITE" id="PS50048">
    <property type="entry name" value="ZN2_CY6_FUNGAL_2"/>
    <property type="match status" value="1"/>
</dbReference>
<dbReference type="GO" id="GO:0008270">
    <property type="term" value="F:zinc ion binding"/>
    <property type="evidence" value="ECO:0007669"/>
    <property type="project" value="InterPro"/>
</dbReference>
<evidence type="ECO:0000313" key="7">
    <source>
        <dbReference type="Proteomes" id="UP000777438"/>
    </source>
</evidence>
<keyword evidence="7" id="KW-1185">Reference proteome</keyword>
<dbReference type="CDD" id="cd12148">
    <property type="entry name" value="fungal_TF_MHR"/>
    <property type="match status" value="1"/>
</dbReference>
<name>A0A9P8VQ21_9HYPO</name>
<proteinExistence type="predicted"/>
<dbReference type="GO" id="GO:0000981">
    <property type="term" value="F:DNA-binding transcription factor activity, RNA polymerase II-specific"/>
    <property type="evidence" value="ECO:0007669"/>
    <property type="project" value="InterPro"/>
</dbReference>
<evidence type="ECO:0000256" key="2">
    <source>
        <dbReference type="ARBA" id="ARBA00023015"/>
    </source>
</evidence>
<keyword evidence="2" id="KW-0805">Transcription regulation</keyword>
<dbReference type="AlphaFoldDB" id="A0A9P8VQ21"/>
<dbReference type="Proteomes" id="UP000777438">
    <property type="component" value="Unassembled WGS sequence"/>
</dbReference>
<organism evidence="6 7">
    <name type="scientific">Thelonectria olida</name>
    <dbReference type="NCBI Taxonomy" id="1576542"/>
    <lineage>
        <taxon>Eukaryota</taxon>
        <taxon>Fungi</taxon>
        <taxon>Dikarya</taxon>
        <taxon>Ascomycota</taxon>
        <taxon>Pezizomycotina</taxon>
        <taxon>Sordariomycetes</taxon>
        <taxon>Hypocreomycetidae</taxon>
        <taxon>Hypocreales</taxon>
        <taxon>Nectriaceae</taxon>
        <taxon>Thelonectria</taxon>
    </lineage>
</organism>
<accession>A0A9P8VQ21</accession>
<dbReference type="PROSITE" id="PS00463">
    <property type="entry name" value="ZN2_CY6_FUNGAL_1"/>
    <property type="match status" value="1"/>
</dbReference>
<keyword evidence="1" id="KW-0479">Metal-binding</keyword>
<keyword evidence="4" id="KW-0539">Nucleus</keyword>
<dbReference type="GO" id="GO:0003677">
    <property type="term" value="F:DNA binding"/>
    <property type="evidence" value="ECO:0007669"/>
    <property type="project" value="InterPro"/>
</dbReference>
<dbReference type="EMBL" id="JAGPYM010000070">
    <property type="protein sequence ID" value="KAH6869526.1"/>
    <property type="molecule type" value="Genomic_DNA"/>
</dbReference>
<dbReference type="Pfam" id="PF00172">
    <property type="entry name" value="Zn_clus"/>
    <property type="match status" value="1"/>
</dbReference>
<evidence type="ECO:0000256" key="4">
    <source>
        <dbReference type="ARBA" id="ARBA00023242"/>
    </source>
</evidence>
<dbReference type="InterPro" id="IPR036864">
    <property type="entry name" value="Zn2-C6_fun-type_DNA-bd_sf"/>
</dbReference>
<dbReference type="SUPFAM" id="SSF57701">
    <property type="entry name" value="Zn2/Cys6 DNA-binding domain"/>
    <property type="match status" value="1"/>
</dbReference>
<evidence type="ECO:0000259" key="5">
    <source>
        <dbReference type="PROSITE" id="PS50048"/>
    </source>
</evidence>
<dbReference type="GO" id="GO:0006351">
    <property type="term" value="P:DNA-templated transcription"/>
    <property type="evidence" value="ECO:0007669"/>
    <property type="project" value="InterPro"/>
</dbReference>
<gene>
    <name evidence="6" type="ORF">B0T10DRAFT_296001</name>
</gene>
<dbReference type="SMART" id="SM00066">
    <property type="entry name" value="GAL4"/>
    <property type="match status" value="1"/>
</dbReference>
<comment type="caution">
    <text evidence="6">The sequence shown here is derived from an EMBL/GenBank/DDBJ whole genome shotgun (WGS) entry which is preliminary data.</text>
</comment>
<sequence length="656" mass="72486">MDAGPSRKRLRRGTRSCYQCRKRKVKCQLTDENVETCAECVKSGTQCTLQPPDTTLGRGASPVNVDKQEHESRLERIETLLKKLVEAQATQPVEGSLKSMPTAPVSPWGDHLLPSKSNATPPLVDDHEFATVQPLDTQDPKQSLVSLLPSAQDAVTIVANTTAWLWAAESPPGSVLNPNDTVRLLEIAAISRGSAMDIAKSLLLFALYMQQLPPNFNTQFLESQSVDKAIEVIVERVKLFILSHDDEACSLDGLECLTLLSLLELNDGSIRKAWMTTRRVLDIARLKGLHNSFSISARNSTCSDMGLRRRLWLSTVCSDCYCSLLLGLEPGLGIAPFGPDDTIWNDPLADEHANVQRRLSLIVARIAQRNAVGLHQDHQVLREIDEALNRLQGSVSPSWWRVPSFRQDRPLESAREPNRLICQLWFFQAQIFAHMPLAFGTTTNDSFSSLETCMEASRVTLQRYLGLQHAKDHLSRCRTVDQSAFVAAVVLVLAKAQLQCHKQHSTTSRYDSDRALLEQVIDSFESVGKMCRREHVARQSYEILSTMLDIAATGSNVLLTSNSSSDPDTPVEPGTLFGPEVTVESVLDAAKSGLEEIIASSILPMLDAQSPASDVINLLFATRRSGSGVPKHNQDQFPPGHTELTFDDLIDPKILQ</sequence>
<evidence type="ECO:0000313" key="6">
    <source>
        <dbReference type="EMBL" id="KAH6869526.1"/>
    </source>
</evidence>
<keyword evidence="3" id="KW-0804">Transcription</keyword>